<dbReference type="PROSITE" id="PS50994">
    <property type="entry name" value="INTEGRASE"/>
    <property type="match status" value="1"/>
</dbReference>
<evidence type="ECO:0000313" key="3">
    <source>
        <dbReference type="EMBL" id="MCI2286132.1"/>
    </source>
</evidence>
<proteinExistence type="predicted"/>
<feature type="region of interest" description="Disordered" evidence="1">
    <location>
        <begin position="568"/>
        <end position="597"/>
    </location>
</feature>
<evidence type="ECO:0000313" key="4">
    <source>
        <dbReference type="Proteomes" id="UP001139646"/>
    </source>
</evidence>
<dbReference type="SUPFAM" id="SSF53098">
    <property type="entry name" value="Ribonuclease H-like"/>
    <property type="match status" value="1"/>
</dbReference>
<evidence type="ECO:0000259" key="2">
    <source>
        <dbReference type="PROSITE" id="PS50994"/>
    </source>
</evidence>
<sequence>MESATLVKIEPGKKISYKGTNYRVAELLDLSQVVIVDEVTGDSHNVSIADIELDKTEILAPSEELLNITDESWAIAKSRLQAIKPLLNLDKRSRADVAKVAAENNMHTNTLYGWLKLYESSGLLSSLLPKVRRDRGSTKFDDEIEELIKQAIATEYLTKQKKLQRMVIDEVKKLCRKQNLTPPHDNTIRNRIKALSPELFASRRQGRKVSDNTYRPIKGKFPGADWPLAAVQIDHTKLDIILVDDHYRKAIGRPWITLAFDVYSRMVTGFYVSFDPPSAMTTGLCLIHSILPKERWLAKYDINGEWPLWGLPAKVHVDNAKEFRGNMLQKACEQYNIDIEWRPVARPNFGAHVERVLGTFSKEIHALPGSTFANITEKGDYDSESKASLTLTEFEHWLANYVVNVYHQKIHSMIGMTPLAKYKQGILGDEHNPGCGLPAKIKDEERLKFDFMPYELRSIQDYGVVIDKVHYYHDVLRPWINAPDQSDSRKKRKFIFRRDPRDISQIWFYDPELHTHFAIPYRDTSHPISIWELREAIARAEAEGKKTLNEHVIFEAYEKMREIEQESVHKTKAARRSVQRRKVHGKVEKPIPAPSTINEVQLDDDIAEFDIEPFEEMDDWS</sequence>
<feature type="compositionally biased region" description="Basic residues" evidence="1">
    <location>
        <begin position="570"/>
        <end position="584"/>
    </location>
</feature>
<dbReference type="Pfam" id="PF09299">
    <property type="entry name" value="Mu-transpos_C"/>
    <property type="match status" value="1"/>
</dbReference>
<keyword evidence="4" id="KW-1185">Reference proteome</keyword>
<feature type="domain" description="Integrase catalytic" evidence="2">
    <location>
        <begin position="218"/>
        <end position="426"/>
    </location>
</feature>
<accession>A0ABS9X7F4</accession>
<dbReference type="InterPro" id="IPR015378">
    <property type="entry name" value="Transposase-like_Mu_C"/>
</dbReference>
<dbReference type="InterPro" id="IPR036397">
    <property type="entry name" value="RNaseH_sf"/>
</dbReference>
<dbReference type="Gene3D" id="3.30.420.10">
    <property type="entry name" value="Ribonuclease H-like superfamily/Ribonuclease H"/>
    <property type="match status" value="1"/>
</dbReference>
<organism evidence="3 4">
    <name type="scientific">Colwellia maritima</name>
    <dbReference type="NCBI Taxonomy" id="2912588"/>
    <lineage>
        <taxon>Bacteria</taxon>
        <taxon>Pseudomonadati</taxon>
        <taxon>Pseudomonadota</taxon>
        <taxon>Gammaproteobacteria</taxon>
        <taxon>Alteromonadales</taxon>
        <taxon>Colwelliaceae</taxon>
        <taxon>Colwellia</taxon>
    </lineage>
</organism>
<dbReference type="Proteomes" id="UP001139646">
    <property type="component" value="Unassembled WGS sequence"/>
</dbReference>
<comment type="caution">
    <text evidence="3">The sequence shown here is derived from an EMBL/GenBank/DDBJ whole genome shotgun (WGS) entry which is preliminary data.</text>
</comment>
<dbReference type="RefSeq" id="WP_242289368.1">
    <property type="nucleotide sequence ID" value="NZ_JAKKSL010000007.1"/>
</dbReference>
<reference evidence="3" key="1">
    <citation type="submission" date="2022-01" db="EMBL/GenBank/DDBJ databases">
        <title>Colwellia maritima, isolated from seawater.</title>
        <authorList>
            <person name="Kristyanto S."/>
            <person name="Jung J."/>
            <person name="Jeon C.O."/>
        </authorList>
    </citation>
    <scope>NUCLEOTIDE SEQUENCE</scope>
    <source>
        <strain evidence="3">MSW7</strain>
    </source>
</reference>
<protein>
    <submittedName>
        <fullName evidence="3">DDE-type integrase/transposase/recombinase</fullName>
    </submittedName>
</protein>
<name>A0ABS9X7F4_9GAMM</name>
<gene>
    <name evidence="3" type="ORF">L3081_25270</name>
</gene>
<evidence type="ECO:0000256" key="1">
    <source>
        <dbReference type="SAM" id="MobiDB-lite"/>
    </source>
</evidence>
<dbReference type="InterPro" id="IPR012337">
    <property type="entry name" value="RNaseH-like_sf"/>
</dbReference>
<dbReference type="InterPro" id="IPR001584">
    <property type="entry name" value="Integrase_cat-core"/>
</dbReference>
<dbReference type="EMBL" id="JAKKSL010000007">
    <property type="protein sequence ID" value="MCI2286132.1"/>
    <property type="molecule type" value="Genomic_DNA"/>
</dbReference>